<sequence>MKIRDQETTTSSPSLDDAARAASCRQVPPDAHGRCVPVSAPSPRALACVGISQAALAVRVADLGLDVVHMTLARDESTGLVVAAALDAARRRPVDVLGLFGDGSGTAGGLGAVWPCLGVPEVIVVDHAVGYHDTGFHEAAWRMGIQVLHRPARALPGQAHLNALLGRSGSCRDGQGRSAVTMAALVGAVHAWIAACYTSPRGRDVDAVRTAPPAVPPGASRAHAWTLRGKAGRNLVGRMAAGRR</sequence>
<evidence type="ECO:0000256" key="1">
    <source>
        <dbReference type="SAM" id="MobiDB-lite"/>
    </source>
</evidence>
<name>A0A169R3K7_9HYPH</name>
<proteinExistence type="predicted"/>
<accession>A0A169R3K7</accession>
<protein>
    <submittedName>
        <fullName evidence="2">Uncharacterized protein</fullName>
    </submittedName>
</protein>
<organism evidence="2 3">
    <name type="scientific">Methylorubrum populi</name>
    <dbReference type="NCBI Taxonomy" id="223967"/>
    <lineage>
        <taxon>Bacteria</taxon>
        <taxon>Pseudomonadati</taxon>
        <taxon>Pseudomonadota</taxon>
        <taxon>Alphaproteobacteria</taxon>
        <taxon>Hyphomicrobiales</taxon>
        <taxon>Methylobacteriaceae</taxon>
        <taxon>Methylorubrum</taxon>
    </lineage>
</organism>
<dbReference type="EMBL" id="AP014809">
    <property type="protein sequence ID" value="BAU91378.1"/>
    <property type="molecule type" value="Genomic_DNA"/>
</dbReference>
<dbReference type="Proteomes" id="UP000218288">
    <property type="component" value="Chromosome"/>
</dbReference>
<dbReference type="RefSeq" id="WP_063110979.1">
    <property type="nucleotide sequence ID" value="NZ_AP014809.1"/>
</dbReference>
<gene>
    <name evidence="2" type="ORF">MPPM_2773</name>
</gene>
<dbReference type="AlphaFoldDB" id="A0A169R3K7"/>
<feature type="region of interest" description="Disordered" evidence="1">
    <location>
        <begin position="1"/>
        <end position="22"/>
    </location>
</feature>
<evidence type="ECO:0000313" key="2">
    <source>
        <dbReference type="EMBL" id="BAU91378.1"/>
    </source>
</evidence>
<dbReference type="OrthoDB" id="8016035at2"/>
<evidence type="ECO:0000313" key="3">
    <source>
        <dbReference type="Proteomes" id="UP000218288"/>
    </source>
</evidence>
<reference evidence="2 3" key="1">
    <citation type="journal article" date="2016" name="Genome Announc.">
        <title>Complete Genome Sequence of Methylobacterium populi P-1M, Isolated from Pink-Pigmented Household Biofilm.</title>
        <authorList>
            <person name="Morohoshi T."/>
            <person name="Ikeda T."/>
        </authorList>
    </citation>
    <scope>NUCLEOTIDE SEQUENCE [LARGE SCALE GENOMIC DNA]</scope>
    <source>
        <strain evidence="2 3">P-1M</strain>
    </source>
</reference>